<organism evidence="1 2">
    <name type="scientific">Nonomuraea solani</name>
    <dbReference type="NCBI Taxonomy" id="1144553"/>
    <lineage>
        <taxon>Bacteria</taxon>
        <taxon>Bacillati</taxon>
        <taxon>Actinomycetota</taxon>
        <taxon>Actinomycetes</taxon>
        <taxon>Streptosporangiales</taxon>
        <taxon>Streptosporangiaceae</taxon>
        <taxon>Nonomuraea</taxon>
    </lineage>
</organism>
<accession>A0A1H6EZ63</accession>
<proteinExistence type="predicted"/>
<evidence type="ECO:0000313" key="2">
    <source>
        <dbReference type="Proteomes" id="UP000236732"/>
    </source>
</evidence>
<reference evidence="1 2" key="1">
    <citation type="submission" date="2016-10" db="EMBL/GenBank/DDBJ databases">
        <authorList>
            <person name="de Groot N.N."/>
        </authorList>
    </citation>
    <scope>NUCLEOTIDE SEQUENCE [LARGE SCALE GENOMIC DNA]</scope>
    <source>
        <strain evidence="1 2">CGMCC 4.7037</strain>
    </source>
</reference>
<dbReference type="EMBL" id="FNVT01000033">
    <property type="protein sequence ID" value="SEH03187.1"/>
    <property type="molecule type" value="Genomic_DNA"/>
</dbReference>
<protein>
    <recommendedName>
        <fullName evidence="3">Glyoxalase/Bleomycin resistance protein/Dioxygenase superfamily protein</fullName>
    </recommendedName>
</protein>
<dbReference type="Gene3D" id="3.10.180.10">
    <property type="entry name" value="2,3-Dihydroxybiphenyl 1,2-Dioxygenase, domain 1"/>
    <property type="match status" value="1"/>
</dbReference>
<dbReference type="InterPro" id="IPR029068">
    <property type="entry name" value="Glyas_Bleomycin-R_OHBP_Dase"/>
</dbReference>
<evidence type="ECO:0008006" key="3">
    <source>
        <dbReference type="Google" id="ProtNLM"/>
    </source>
</evidence>
<evidence type="ECO:0000313" key="1">
    <source>
        <dbReference type="EMBL" id="SEH03187.1"/>
    </source>
</evidence>
<dbReference type="AlphaFoldDB" id="A0A1H6EZ63"/>
<dbReference type="Proteomes" id="UP000236732">
    <property type="component" value="Unassembled WGS sequence"/>
</dbReference>
<keyword evidence="2" id="KW-1185">Reference proteome</keyword>
<dbReference type="RefSeq" id="WP_103964180.1">
    <property type="nucleotide sequence ID" value="NZ_FNVT01000033.1"/>
</dbReference>
<dbReference type="OrthoDB" id="5186830at2"/>
<gene>
    <name evidence="1" type="ORF">SAMN05444920_13391</name>
</gene>
<name>A0A1H6EZ63_9ACTN</name>
<dbReference type="SUPFAM" id="SSF54593">
    <property type="entry name" value="Glyoxalase/Bleomycin resistance protein/Dihydroxybiphenyl dioxygenase"/>
    <property type="match status" value="1"/>
</dbReference>
<sequence>MTDPTSAQVTLLVVYSPRLEECRRFYQDLGLRFTAERHGRGPGHHAAILAGGTVFELYPARPDRRTDALRLGFAVDGATAVPPLAPGRHLLTDPDGRTVEVHAT</sequence>